<proteinExistence type="predicted"/>
<gene>
    <name evidence="1" type="ORF">ENO08_02910</name>
</gene>
<dbReference type="Pfam" id="PF04361">
    <property type="entry name" value="DUF494"/>
    <property type="match status" value="1"/>
</dbReference>
<dbReference type="Proteomes" id="UP000886069">
    <property type="component" value="Unassembled WGS sequence"/>
</dbReference>
<dbReference type="InterPro" id="IPR007456">
    <property type="entry name" value="Smg"/>
</dbReference>
<protein>
    <submittedName>
        <fullName evidence="1">DUF494 family protein</fullName>
    </submittedName>
</protein>
<organism evidence="1">
    <name type="scientific">Eiseniibacteriota bacterium</name>
    <dbReference type="NCBI Taxonomy" id="2212470"/>
    <lineage>
        <taxon>Bacteria</taxon>
        <taxon>Candidatus Eiseniibacteriota</taxon>
    </lineage>
</organism>
<dbReference type="AlphaFoldDB" id="A0A7V2AUB1"/>
<sequence>MAGRNDDERIREIISLIMDNDQEDAYDSGNIYTRLEDMGYSSEEIRRAMLLLDVDSVKGGILAEEGFGTGTRILSPAERSMLSLEAQGWLLWLRSAGWISETHMSLIIESAGLEFRAPASLEEVMEIAFRYEPSIPERSEDEDHTPVN</sequence>
<comment type="caution">
    <text evidence="1">The sequence shown here is derived from an EMBL/GenBank/DDBJ whole genome shotgun (WGS) entry which is preliminary data.</text>
</comment>
<evidence type="ECO:0000313" key="1">
    <source>
        <dbReference type="EMBL" id="HER43389.1"/>
    </source>
</evidence>
<dbReference type="EMBL" id="DSEC01000207">
    <property type="protein sequence ID" value="HER43389.1"/>
    <property type="molecule type" value="Genomic_DNA"/>
</dbReference>
<reference evidence="1" key="1">
    <citation type="journal article" date="2020" name="mSystems">
        <title>Genome- and Community-Level Interaction Insights into Carbon Utilization and Element Cycling Functions of Hydrothermarchaeota in Hydrothermal Sediment.</title>
        <authorList>
            <person name="Zhou Z."/>
            <person name="Liu Y."/>
            <person name="Xu W."/>
            <person name="Pan J."/>
            <person name="Luo Z.H."/>
            <person name="Li M."/>
        </authorList>
    </citation>
    <scope>NUCLEOTIDE SEQUENCE [LARGE SCALE GENOMIC DNA]</scope>
    <source>
        <strain evidence="1">SpSt-1233</strain>
    </source>
</reference>
<accession>A0A7V2AUB1</accession>
<name>A0A7V2AUB1_UNCEI</name>